<comment type="catalytic activity">
    <reaction evidence="6">
        <text>IMP + NH4(+) + NADP(+) = GMP + NADPH + 2 H(+)</text>
        <dbReference type="Rhea" id="RHEA:17185"/>
        <dbReference type="ChEBI" id="CHEBI:15378"/>
        <dbReference type="ChEBI" id="CHEBI:28938"/>
        <dbReference type="ChEBI" id="CHEBI:57783"/>
        <dbReference type="ChEBI" id="CHEBI:58053"/>
        <dbReference type="ChEBI" id="CHEBI:58115"/>
        <dbReference type="ChEBI" id="CHEBI:58349"/>
        <dbReference type="EC" id="1.7.1.7"/>
    </reaction>
</comment>
<keyword evidence="10" id="KW-1185">Reference proteome</keyword>
<dbReference type="InterPro" id="IPR046342">
    <property type="entry name" value="CBS_dom_sf"/>
</dbReference>
<evidence type="ECO:0000313" key="10">
    <source>
        <dbReference type="Proteomes" id="UP001418444"/>
    </source>
</evidence>
<keyword evidence="3 6" id="KW-0521">NADP</keyword>
<dbReference type="InterPro" id="IPR005990">
    <property type="entry name" value="IMP_DH"/>
</dbReference>
<evidence type="ECO:0000313" key="9">
    <source>
        <dbReference type="EMBL" id="GAA3967252.1"/>
    </source>
</evidence>
<comment type="function">
    <text evidence="6">Involved in the purine-salvage pathway. Catalyzes the NADPH-dependent conversion of GMP to IMP.</text>
</comment>
<comment type="pathway">
    <text evidence="6">Purine metabolism; IMP biosynthesis via salvage pathway.</text>
</comment>
<feature type="binding site" evidence="6">
    <location>
        <begin position="297"/>
        <end position="299"/>
    </location>
    <ligand>
        <name>NADP(+)</name>
        <dbReference type="ChEBI" id="CHEBI:58349"/>
    </ligand>
</feature>
<dbReference type="Pfam" id="PF00478">
    <property type="entry name" value="IMPDH"/>
    <property type="match status" value="1"/>
</dbReference>
<dbReference type="Gene3D" id="3.20.20.70">
    <property type="entry name" value="Aldolase class I"/>
    <property type="match status" value="1"/>
</dbReference>
<comment type="cofactor">
    <cofactor evidence="6">
        <name>a monovalent cation</name>
        <dbReference type="ChEBI" id="CHEBI:60242"/>
    </cofactor>
</comment>
<dbReference type="Pfam" id="PF00571">
    <property type="entry name" value="CBS"/>
    <property type="match status" value="1"/>
</dbReference>
<dbReference type="InterPro" id="IPR001093">
    <property type="entry name" value="IMP_DH_GMPRt"/>
</dbReference>
<dbReference type="HAMAP" id="MF_02250">
    <property type="entry name" value="GMPR_GuaB1"/>
    <property type="match status" value="1"/>
</dbReference>
<evidence type="ECO:0000256" key="3">
    <source>
        <dbReference type="ARBA" id="ARBA00022857"/>
    </source>
</evidence>
<dbReference type="SUPFAM" id="SSF51412">
    <property type="entry name" value="Inosine monophosphate dehydrogenase (IMPDH)"/>
    <property type="match status" value="1"/>
</dbReference>
<dbReference type="PANTHER" id="PTHR43170:SF5">
    <property type="entry name" value="GMP REDUCTASE"/>
    <property type="match status" value="1"/>
</dbReference>
<reference evidence="10" key="1">
    <citation type="journal article" date="2019" name="Int. J. Syst. Evol. Microbiol.">
        <title>The Global Catalogue of Microorganisms (GCM) 10K type strain sequencing project: providing services to taxonomists for standard genome sequencing and annotation.</title>
        <authorList>
            <consortium name="The Broad Institute Genomics Platform"/>
            <consortium name="The Broad Institute Genome Sequencing Center for Infectious Disease"/>
            <person name="Wu L."/>
            <person name="Ma J."/>
        </authorList>
    </citation>
    <scope>NUCLEOTIDE SEQUENCE [LARGE SCALE GENOMIC DNA]</scope>
    <source>
        <strain evidence="10">JCM 16923</strain>
    </source>
</reference>
<evidence type="ECO:0000256" key="5">
    <source>
        <dbReference type="ARBA" id="ARBA00023122"/>
    </source>
</evidence>
<dbReference type="InterPro" id="IPR005991">
    <property type="entry name" value="GUAB1"/>
</dbReference>
<dbReference type="NCBIfam" id="TIGR01303">
    <property type="entry name" value="IMP_DH_rel_1"/>
    <property type="match status" value="1"/>
</dbReference>
<organism evidence="9 10">
    <name type="scientific">Gordonia caeni</name>
    <dbReference type="NCBI Taxonomy" id="1007097"/>
    <lineage>
        <taxon>Bacteria</taxon>
        <taxon>Bacillati</taxon>
        <taxon>Actinomycetota</taxon>
        <taxon>Actinomycetes</taxon>
        <taxon>Mycobacteriales</taxon>
        <taxon>Gordoniaceae</taxon>
        <taxon>Gordonia</taxon>
    </lineage>
</organism>
<comment type="similarity">
    <text evidence="6">Belongs to the IMPDH/GMPR family. GuaB1 subfamily.</text>
</comment>
<evidence type="ECO:0000256" key="4">
    <source>
        <dbReference type="ARBA" id="ARBA00023002"/>
    </source>
</evidence>
<dbReference type="InterPro" id="IPR000644">
    <property type="entry name" value="CBS_dom"/>
</dbReference>
<protein>
    <recommendedName>
        <fullName evidence="6">GMP reductase</fullName>
        <ecNumber evidence="6">1.7.1.7</ecNumber>
    </recommendedName>
    <alternativeName>
        <fullName evidence="6">Guanosine 5'-monophosphate reductase</fullName>
        <shortName evidence="6">GMPR</shortName>
    </alternativeName>
</protein>
<name>A0ABP7PKT2_9ACTN</name>
<dbReference type="InterPro" id="IPR013785">
    <property type="entry name" value="Aldolase_TIM"/>
</dbReference>
<comment type="caution">
    <text evidence="9">The sequence shown here is derived from an EMBL/GenBank/DDBJ whole genome shotgun (WGS) entry which is preliminary data.</text>
</comment>
<evidence type="ECO:0000256" key="7">
    <source>
        <dbReference type="PROSITE-ProRule" id="PRU00703"/>
    </source>
</evidence>
<dbReference type="EMBL" id="BAAAZW010000009">
    <property type="protein sequence ID" value="GAA3967252.1"/>
    <property type="molecule type" value="Genomic_DNA"/>
</dbReference>
<feature type="domain" description="CBS" evidence="8">
    <location>
        <begin position="155"/>
        <end position="213"/>
    </location>
</feature>
<feature type="binding site" evidence="6">
    <location>
        <begin position="247"/>
        <end position="249"/>
    </location>
    <ligand>
        <name>NADP(+)</name>
        <dbReference type="ChEBI" id="CHEBI:58349"/>
    </ligand>
</feature>
<dbReference type="PIRSF" id="PIRSF000130">
    <property type="entry name" value="IMPDH"/>
    <property type="match status" value="1"/>
</dbReference>
<accession>A0ABP7PKT2</accession>
<keyword evidence="4 6" id="KW-0560">Oxidoreductase</keyword>
<keyword evidence="1 6" id="KW-0660">Purine salvage</keyword>
<dbReference type="Proteomes" id="UP001418444">
    <property type="component" value="Unassembled WGS sequence"/>
</dbReference>
<dbReference type="PANTHER" id="PTHR43170">
    <property type="entry name" value="GMP REDUCTASE"/>
    <property type="match status" value="1"/>
</dbReference>
<evidence type="ECO:0000259" key="8">
    <source>
        <dbReference type="PROSITE" id="PS51371"/>
    </source>
</evidence>
<sequence>MRFLSGHEPDHDLTYDDLFIVPNRSEVTSRFDVDIATHDGTGTTIPLVVANMTAVAGKRMAETVARRGGLVVIPQDVPEAAAADTIAFLKSRHLIADTPVILGPGDLMAHAQVLIPKRAHGCAVVVDDEGRPLGLVPRAEPGPDLDMFSELGAAMHPIPVLLPDTTEPRTVFETLTEANVELAVLVDPDGRLTGVLSRVGALRAGIYRPNVDADGRLRIATAVGINGDVVGKARALVEAGSDLLVIDTAHGHQDKMLSALSAVADADLGVPIAAGNVVSEQGTRDLIGAGASIVKVGVGPGAMCTTRMMTGVGRPQFSAVAECAATAAELGASVWADGGVRHPRDVALAIAAGASNVMIGSWFAGTYESPGDLHTDDGGEYKVSFGMASKRAVAARSAADGAYDRARKGLFEEGISSSRIRIDPDRPSVEDLIDHICAGLRSTATYTGARDLADLHEKVVLGVQSAAGFAEGRPLPGGW</sequence>
<evidence type="ECO:0000256" key="1">
    <source>
        <dbReference type="ARBA" id="ARBA00022726"/>
    </source>
</evidence>
<dbReference type="SMART" id="SM01240">
    <property type="entry name" value="IMPDH"/>
    <property type="match status" value="1"/>
</dbReference>
<dbReference type="EC" id="1.7.1.7" evidence="6"/>
<dbReference type="RefSeq" id="WP_344785278.1">
    <property type="nucleotide sequence ID" value="NZ_BAAAZW010000009.1"/>
</dbReference>
<dbReference type="PROSITE" id="PS51371">
    <property type="entry name" value="CBS"/>
    <property type="match status" value="1"/>
</dbReference>
<dbReference type="NCBIfam" id="NF005869">
    <property type="entry name" value="PRK07807.1"/>
    <property type="match status" value="1"/>
</dbReference>
<evidence type="ECO:0000256" key="6">
    <source>
        <dbReference type="HAMAP-Rule" id="MF_02250"/>
    </source>
</evidence>
<dbReference type="InterPro" id="IPR050139">
    <property type="entry name" value="GMP_reductase"/>
</dbReference>
<dbReference type="CDD" id="cd00381">
    <property type="entry name" value="IMPDH"/>
    <property type="match status" value="1"/>
</dbReference>
<dbReference type="SUPFAM" id="SSF54631">
    <property type="entry name" value="CBS-domain pair"/>
    <property type="match status" value="1"/>
</dbReference>
<evidence type="ECO:0000256" key="2">
    <source>
        <dbReference type="ARBA" id="ARBA00022737"/>
    </source>
</evidence>
<feature type="active site" description="Thioimidate intermediate" evidence="6">
    <location>
        <position position="304"/>
    </location>
</feature>
<proteinExistence type="inferred from homology"/>
<keyword evidence="5 7" id="KW-0129">CBS domain</keyword>
<gene>
    <name evidence="6" type="primary">guaB1</name>
    <name evidence="9" type="ORF">GCM10022231_30380</name>
</gene>
<dbReference type="CDD" id="cd02205">
    <property type="entry name" value="CBS_pair_SF"/>
    <property type="match status" value="1"/>
</dbReference>
<keyword evidence="2" id="KW-0677">Repeat</keyword>